<dbReference type="InterPro" id="IPR036390">
    <property type="entry name" value="WH_DNA-bd_sf"/>
</dbReference>
<dbReference type="RefSeq" id="WP_145619708.1">
    <property type="nucleotide sequence ID" value="NZ_VITO01000022.1"/>
</dbReference>
<accession>A0A560FC77</accession>
<dbReference type="InterPro" id="IPR036388">
    <property type="entry name" value="WH-like_DNA-bd_sf"/>
</dbReference>
<protein>
    <recommendedName>
        <fullName evidence="4">Helix-turn-helix protein</fullName>
    </recommendedName>
</protein>
<gene>
    <name evidence="2" type="ORF">FBZ88_12272</name>
</gene>
<dbReference type="Gene3D" id="1.10.10.10">
    <property type="entry name" value="Winged helix-like DNA-binding domain superfamily/Winged helix DNA-binding domain"/>
    <property type="match status" value="1"/>
</dbReference>
<feature type="region of interest" description="Disordered" evidence="1">
    <location>
        <begin position="99"/>
        <end position="122"/>
    </location>
</feature>
<evidence type="ECO:0008006" key="4">
    <source>
        <dbReference type="Google" id="ProtNLM"/>
    </source>
</evidence>
<sequence>MADAVSRAKIANSRARWRLLDTIAESDLDPMVFRVAYLIVARMAVRDKPYRCAYGTLAKRARCSVDTIRRAVQTLSEKGFLQVTKGGGHTSTTFSFDWSRWSGPGDDEDKGKTISDATDIPF</sequence>
<evidence type="ECO:0000313" key="3">
    <source>
        <dbReference type="Proteomes" id="UP000316545"/>
    </source>
</evidence>
<proteinExistence type="predicted"/>
<name>A0A560FC77_9PROT</name>
<reference evidence="2 3" key="1">
    <citation type="submission" date="2019-06" db="EMBL/GenBank/DDBJ databases">
        <title>Genomic Encyclopedia of Type Strains, Phase IV (KMG-V): Genome sequencing to study the core and pangenomes of soil and plant-associated prokaryotes.</title>
        <authorList>
            <person name="Whitman W."/>
        </authorList>
    </citation>
    <scope>NUCLEOTIDE SEQUENCE [LARGE SCALE GENOMIC DNA]</scope>
    <source>
        <strain evidence="2 3">BR 11865</strain>
    </source>
</reference>
<dbReference type="EMBL" id="VITO01000022">
    <property type="protein sequence ID" value="TWB19217.1"/>
    <property type="molecule type" value="Genomic_DNA"/>
</dbReference>
<organism evidence="2 3">
    <name type="scientific">Nitrospirillum amazonense</name>
    <dbReference type="NCBI Taxonomy" id="28077"/>
    <lineage>
        <taxon>Bacteria</taxon>
        <taxon>Pseudomonadati</taxon>
        <taxon>Pseudomonadota</taxon>
        <taxon>Alphaproteobacteria</taxon>
        <taxon>Rhodospirillales</taxon>
        <taxon>Azospirillaceae</taxon>
        <taxon>Nitrospirillum</taxon>
    </lineage>
</organism>
<dbReference type="AlphaFoldDB" id="A0A560FC77"/>
<evidence type="ECO:0000313" key="2">
    <source>
        <dbReference type="EMBL" id="TWB19217.1"/>
    </source>
</evidence>
<comment type="caution">
    <text evidence="2">The sequence shown here is derived from an EMBL/GenBank/DDBJ whole genome shotgun (WGS) entry which is preliminary data.</text>
</comment>
<dbReference type="Proteomes" id="UP000316545">
    <property type="component" value="Unassembled WGS sequence"/>
</dbReference>
<keyword evidence="3" id="KW-1185">Reference proteome</keyword>
<dbReference type="SUPFAM" id="SSF46785">
    <property type="entry name" value="Winged helix' DNA-binding domain"/>
    <property type="match status" value="1"/>
</dbReference>
<evidence type="ECO:0000256" key="1">
    <source>
        <dbReference type="SAM" id="MobiDB-lite"/>
    </source>
</evidence>